<dbReference type="GO" id="GO:0005975">
    <property type="term" value="P:carbohydrate metabolic process"/>
    <property type="evidence" value="ECO:0007669"/>
    <property type="project" value="InterPro"/>
</dbReference>
<sequence length="194" mass="21076">MRKAVFLDRDGVINEVRSQRVHYVNKAEDVFLLPGVPQAVQALKEAGYLVFIVTNQGGIGLGYMSSAQLHAVHRQLLQLLEKDGAVIDDIAYCPHRPGAGCLCRKPEPGMILDLAQKHRVHLPQCYTIGDRAPDTAAGRLAGTRTIRILSGQQTDPDTNADLTAGSLLEAALLIVQEQLQEQAKQAQRSSSSNS</sequence>
<dbReference type="PANTHER" id="PTHR42891">
    <property type="entry name" value="D-GLYCERO-BETA-D-MANNO-HEPTOSE-1,7-BISPHOSPHATE 7-PHOSPHATASE"/>
    <property type="match status" value="1"/>
</dbReference>
<feature type="binding site" evidence="10">
    <location>
        <position position="93"/>
    </location>
    <ligand>
        <name>Zn(2+)</name>
        <dbReference type="ChEBI" id="CHEBI:29105"/>
    </ligand>
</feature>
<dbReference type="InterPro" id="IPR036412">
    <property type="entry name" value="HAD-like_sf"/>
</dbReference>
<evidence type="ECO:0000256" key="4">
    <source>
        <dbReference type="ARBA" id="ARBA00022801"/>
    </source>
</evidence>
<proteinExistence type="inferred from homology"/>
<dbReference type="PANTHER" id="PTHR42891:SF1">
    <property type="entry name" value="D-GLYCERO-BETA-D-MANNO-HEPTOSE-1,7-BISPHOSPHATE 7-PHOSPHATASE"/>
    <property type="match status" value="1"/>
</dbReference>
<keyword evidence="10" id="KW-0460">Magnesium</keyword>
<evidence type="ECO:0000256" key="5">
    <source>
        <dbReference type="ARBA" id="ARBA00023277"/>
    </source>
</evidence>
<feature type="binding site" evidence="10">
    <location>
        <position position="8"/>
    </location>
    <ligand>
        <name>Mg(2+)</name>
        <dbReference type="ChEBI" id="CHEBI:18420"/>
    </ligand>
</feature>
<dbReference type="GO" id="GO:0046872">
    <property type="term" value="F:metal ion binding"/>
    <property type="evidence" value="ECO:0007669"/>
    <property type="project" value="UniProtKB-KW"/>
</dbReference>
<feature type="active site" description="Nucleophile" evidence="8">
    <location>
        <position position="8"/>
    </location>
</feature>
<feature type="active site" description="Proton donor" evidence="8">
    <location>
        <position position="10"/>
    </location>
</feature>
<comment type="similarity">
    <text evidence="7">Belongs to the gmhB family.</text>
</comment>
<evidence type="ECO:0000256" key="1">
    <source>
        <dbReference type="ARBA" id="ARBA00004496"/>
    </source>
</evidence>
<name>A0A7X3FM46_9BACL</name>
<comment type="subcellular location">
    <subcellularLocation>
        <location evidence="1 7">Cytoplasm</location>
    </subcellularLocation>
</comment>
<evidence type="ECO:0000256" key="10">
    <source>
        <dbReference type="PIRSR" id="PIRSR004682-4"/>
    </source>
</evidence>
<dbReference type="Pfam" id="PF13242">
    <property type="entry name" value="Hydrolase_like"/>
    <property type="match status" value="1"/>
</dbReference>
<feature type="binding site" evidence="10">
    <location>
        <position position="101"/>
    </location>
    <ligand>
        <name>Zn(2+)</name>
        <dbReference type="ChEBI" id="CHEBI:29105"/>
    </ligand>
</feature>
<evidence type="ECO:0000313" key="11">
    <source>
        <dbReference type="EMBL" id="MVP02014.1"/>
    </source>
</evidence>
<gene>
    <name evidence="11" type="ORF">EDM21_21275</name>
</gene>
<dbReference type="CDD" id="cd07503">
    <property type="entry name" value="HAD_HisB-N"/>
    <property type="match status" value="1"/>
</dbReference>
<keyword evidence="2 7" id="KW-0963">Cytoplasm</keyword>
<dbReference type="Gene3D" id="3.40.50.1000">
    <property type="entry name" value="HAD superfamily/HAD-like"/>
    <property type="match status" value="1"/>
</dbReference>
<dbReference type="InterPro" id="IPR006543">
    <property type="entry name" value="Histidinol-phos"/>
</dbReference>
<dbReference type="GO" id="GO:0016791">
    <property type="term" value="F:phosphatase activity"/>
    <property type="evidence" value="ECO:0007669"/>
    <property type="project" value="InterPro"/>
</dbReference>
<dbReference type="RefSeq" id="WP_157338436.1">
    <property type="nucleotide sequence ID" value="NZ_RHLK01000017.1"/>
</dbReference>
<dbReference type="Proteomes" id="UP000490800">
    <property type="component" value="Unassembled WGS sequence"/>
</dbReference>
<evidence type="ECO:0000256" key="2">
    <source>
        <dbReference type="ARBA" id="ARBA00022490"/>
    </source>
</evidence>
<feature type="binding site" evidence="10">
    <location>
        <position position="103"/>
    </location>
    <ligand>
        <name>Zn(2+)</name>
        <dbReference type="ChEBI" id="CHEBI:29105"/>
    </ligand>
</feature>
<feature type="binding site" evidence="10">
    <location>
        <position position="130"/>
    </location>
    <ligand>
        <name>Mg(2+)</name>
        <dbReference type="ChEBI" id="CHEBI:18420"/>
    </ligand>
</feature>
<keyword evidence="5 7" id="KW-0119">Carbohydrate metabolism</keyword>
<dbReference type="NCBIfam" id="TIGR01662">
    <property type="entry name" value="HAD-SF-IIIA"/>
    <property type="match status" value="1"/>
</dbReference>
<protein>
    <recommendedName>
        <fullName evidence="6 7">D,D-heptose 1,7-bisphosphate phosphatase</fullName>
        <ecNumber evidence="7">3.1.3.-</ecNumber>
    </recommendedName>
</protein>
<dbReference type="EMBL" id="RHLK01000017">
    <property type="protein sequence ID" value="MVP02014.1"/>
    <property type="molecule type" value="Genomic_DNA"/>
</dbReference>
<dbReference type="InterPro" id="IPR023214">
    <property type="entry name" value="HAD_sf"/>
</dbReference>
<keyword evidence="10" id="KW-0862">Zinc</keyword>
<organism evidence="11 12">
    <name type="scientific">Paenibacillus lutrae</name>
    <dbReference type="NCBI Taxonomy" id="2078573"/>
    <lineage>
        <taxon>Bacteria</taxon>
        <taxon>Bacillati</taxon>
        <taxon>Bacillota</taxon>
        <taxon>Bacilli</taxon>
        <taxon>Bacillales</taxon>
        <taxon>Paenibacillaceae</taxon>
        <taxon>Paenibacillus</taxon>
    </lineage>
</organism>
<dbReference type="InterPro" id="IPR004446">
    <property type="entry name" value="Heptose_bisP_phosphatase"/>
</dbReference>
<feature type="site" description="Stabilizes the phosphoryl group" evidence="9">
    <location>
        <position position="105"/>
    </location>
</feature>
<dbReference type="EC" id="3.1.3.-" evidence="7"/>
<evidence type="ECO:0000256" key="9">
    <source>
        <dbReference type="PIRSR" id="PIRSR004682-3"/>
    </source>
</evidence>
<dbReference type="AlphaFoldDB" id="A0A7X3FM46"/>
<keyword evidence="12" id="KW-1185">Reference proteome</keyword>
<evidence type="ECO:0000256" key="6">
    <source>
        <dbReference type="ARBA" id="ARBA00031828"/>
    </source>
</evidence>
<evidence type="ECO:0000256" key="7">
    <source>
        <dbReference type="PIRNR" id="PIRNR004682"/>
    </source>
</evidence>
<dbReference type="PIRSF" id="PIRSF004682">
    <property type="entry name" value="GmhB"/>
    <property type="match status" value="1"/>
</dbReference>
<evidence type="ECO:0000256" key="8">
    <source>
        <dbReference type="PIRSR" id="PIRSR004682-1"/>
    </source>
</evidence>
<feature type="binding site" evidence="10">
    <location>
        <position position="10"/>
    </location>
    <ligand>
        <name>Mg(2+)</name>
        <dbReference type="ChEBI" id="CHEBI:18420"/>
    </ligand>
</feature>
<feature type="site" description="Contributes to substrate recognition" evidence="9">
    <location>
        <position position="104"/>
    </location>
</feature>
<comment type="cofactor">
    <cofactor evidence="10">
        <name>Mg(2+)</name>
        <dbReference type="ChEBI" id="CHEBI:18420"/>
    </cofactor>
</comment>
<keyword evidence="4 7" id="KW-0378">Hydrolase</keyword>
<evidence type="ECO:0000256" key="3">
    <source>
        <dbReference type="ARBA" id="ARBA00022723"/>
    </source>
</evidence>
<feature type="site" description="Stabilizes the phosphoryl group" evidence="9">
    <location>
        <position position="54"/>
    </location>
</feature>
<accession>A0A7X3FM46</accession>
<keyword evidence="3 10" id="KW-0479">Metal-binding</keyword>
<comment type="caution">
    <text evidence="11">The sequence shown here is derived from an EMBL/GenBank/DDBJ whole genome shotgun (WGS) entry which is preliminary data.</text>
</comment>
<dbReference type="NCBIfam" id="TIGR01656">
    <property type="entry name" value="Histidinol-ppas"/>
    <property type="match status" value="1"/>
</dbReference>
<feature type="binding site" evidence="10">
    <location>
        <position position="95"/>
    </location>
    <ligand>
        <name>Zn(2+)</name>
        <dbReference type="ChEBI" id="CHEBI:29105"/>
    </ligand>
</feature>
<dbReference type="GO" id="GO:0005737">
    <property type="term" value="C:cytoplasm"/>
    <property type="evidence" value="ECO:0007669"/>
    <property type="project" value="UniProtKB-SubCell"/>
</dbReference>
<dbReference type="InterPro" id="IPR006549">
    <property type="entry name" value="HAD-SF_hydro_IIIA"/>
</dbReference>
<dbReference type="OrthoDB" id="9801899at2"/>
<reference evidence="11 12" key="1">
    <citation type="journal article" date="2019" name="Microorganisms">
        <title>Paenibacillus lutrae sp. nov., A Chitinolytic Species Isolated from A River Otter in Castril Natural Park, Granada, Spain.</title>
        <authorList>
            <person name="Rodriguez M."/>
            <person name="Reina J.C."/>
            <person name="Bejar V."/>
            <person name="Llamas I."/>
        </authorList>
    </citation>
    <scope>NUCLEOTIDE SEQUENCE [LARGE SCALE GENOMIC DNA]</scope>
    <source>
        <strain evidence="11 12">N10</strain>
    </source>
</reference>
<evidence type="ECO:0000313" key="12">
    <source>
        <dbReference type="Proteomes" id="UP000490800"/>
    </source>
</evidence>
<dbReference type="SUPFAM" id="SSF56784">
    <property type="entry name" value="HAD-like"/>
    <property type="match status" value="1"/>
</dbReference>
<comment type="cofactor">
    <cofactor evidence="10">
        <name>Zn(2+)</name>
        <dbReference type="ChEBI" id="CHEBI:29105"/>
    </cofactor>
</comment>